<dbReference type="PANTHER" id="PTHR46188">
    <property type="entry name" value="BOLA-LIKE PROTEIN 3"/>
    <property type="match status" value="1"/>
</dbReference>
<keyword evidence="4" id="KW-1185">Reference proteome</keyword>
<dbReference type="Pfam" id="PF01722">
    <property type="entry name" value="BolA"/>
    <property type="match status" value="1"/>
</dbReference>
<dbReference type="OrthoDB" id="203381at2759"/>
<evidence type="ECO:0000313" key="3">
    <source>
        <dbReference type="EMBL" id="KAF2763613.1"/>
    </source>
</evidence>
<dbReference type="Proteomes" id="UP000799436">
    <property type="component" value="Unassembled WGS sequence"/>
</dbReference>
<dbReference type="PANTHER" id="PTHR46188:SF1">
    <property type="entry name" value="BOLA-LIKE PROTEIN 3"/>
    <property type="match status" value="1"/>
</dbReference>
<accession>A0A6G1KSG6</accession>
<gene>
    <name evidence="3" type="ORF">EJ03DRAFT_332602</name>
</gene>
<dbReference type="GO" id="GO:0005759">
    <property type="term" value="C:mitochondrial matrix"/>
    <property type="evidence" value="ECO:0007669"/>
    <property type="project" value="TreeGrafter"/>
</dbReference>
<name>A0A6G1KSG6_9PEZI</name>
<dbReference type="Gene3D" id="3.30.300.90">
    <property type="entry name" value="BolA-like"/>
    <property type="match status" value="1"/>
</dbReference>
<dbReference type="EMBL" id="ML995997">
    <property type="protein sequence ID" value="KAF2763613.1"/>
    <property type="molecule type" value="Genomic_DNA"/>
</dbReference>
<proteinExistence type="inferred from homology"/>
<protein>
    <submittedName>
        <fullName evidence="3">Bola-like protein</fullName>
    </submittedName>
</protein>
<comment type="similarity">
    <text evidence="1 2">Belongs to the BolA/IbaG family.</text>
</comment>
<dbReference type="AlphaFoldDB" id="A0A6G1KSG6"/>
<dbReference type="InterPro" id="IPR002634">
    <property type="entry name" value="BolA"/>
</dbReference>
<sequence>MSISRAFCAFKPPVAKQPWQRLLPIPLAQQQRFPPLQRPYATDAPVDPPGYLDERERKIFDTIKQSLHPTKLEVQDVSGGCGSMYALDIVSERFRGLSVIQQHRLVNRVLGEDIKGWHGLQLKTKAP</sequence>
<organism evidence="3 4">
    <name type="scientific">Teratosphaeria nubilosa</name>
    <dbReference type="NCBI Taxonomy" id="161662"/>
    <lineage>
        <taxon>Eukaryota</taxon>
        <taxon>Fungi</taxon>
        <taxon>Dikarya</taxon>
        <taxon>Ascomycota</taxon>
        <taxon>Pezizomycotina</taxon>
        <taxon>Dothideomycetes</taxon>
        <taxon>Dothideomycetidae</taxon>
        <taxon>Mycosphaerellales</taxon>
        <taxon>Teratosphaeriaceae</taxon>
        <taxon>Teratosphaeria</taxon>
    </lineage>
</organism>
<evidence type="ECO:0000256" key="1">
    <source>
        <dbReference type="ARBA" id="ARBA00005578"/>
    </source>
</evidence>
<dbReference type="InterPro" id="IPR036065">
    <property type="entry name" value="BolA-like_sf"/>
</dbReference>
<dbReference type="SUPFAM" id="SSF82657">
    <property type="entry name" value="BolA-like"/>
    <property type="match status" value="1"/>
</dbReference>
<evidence type="ECO:0000313" key="4">
    <source>
        <dbReference type="Proteomes" id="UP000799436"/>
    </source>
</evidence>
<evidence type="ECO:0000256" key="2">
    <source>
        <dbReference type="RuleBase" id="RU003860"/>
    </source>
</evidence>
<reference evidence="3" key="1">
    <citation type="journal article" date="2020" name="Stud. Mycol.">
        <title>101 Dothideomycetes genomes: a test case for predicting lifestyles and emergence of pathogens.</title>
        <authorList>
            <person name="Haridas S."/>
            <person name="Albert R."/>
            <person name="Binder M."/>
            <person name="Bloem J."/>
            <person name="Labutti K."/>
            <person name="Salamov A."/>
            <person name="Andreopoulos B."/>
            <person name="Baker S."/>
            <person name="Barry K."/>
            <person name="Bills G."/>
            <person name="Bluhm B."/>
            <person name="Cannon C."/>
            <person name="Castanera R."/>
            <person name="Culley D."/>
            <person name="Daum C."/>
            <person name="Ezra D."/>
            <person name="Gonzalez J."/>
            <person name="Henrissat B."/>
            <person name="Kuo A."/>
            <person name="Liang C."/>
            <person name="Lipzen A."/>
            <person name="Lutzoni F."/>
            <person name="Magnuson J."/>
            <person name="Mondo S."/>
            <person name="Nolan M."/>
            <person name="Ohm R."/>
            <person name="Pangilinan J."/>
            <person name="Park H.-J."/>
            <person name="Ramirez L."/>
            <person name="Alfaro M."/>
            <person name="Sun H."/>
            <person name="Tritt A."/>
            <person name="Yoshinaga Y."/>
            <person name="Zwiers L.-H."/>
            <person name="Turgeon B."/>
            <person name="Goodwin S."/>
            <person name="Spatafora J."/>
            <person name="Crous P."/>
            <person name="Grigoriev I."/>
        </authorList>
    </citation>
    <scope>NUCLEOTIDE SEQUENCE</scope>
    <source>
        <strain evidence="3">CBS 116005</strain>
    </source>
</reference>
<dbReference type="InterPro" id="IPR052275">
    <property type="entry name" value="Mt_Fe-S_assembly_factor"/>
</dbReference>